<sequence length="68" mass="7619">MGREKQLKIVMWILLALGILNLMTGWFVTDSWRLTVVGVGLITSGVGAYINVRLMRLEKKVDEDLEGA</sequence>
<evidence type="ECO:0000313" key="3">
    <source>
        <dbReference type="Proteomes" id="UP000070373"/>
    </source>
</evidence>
<proteinExistence type="predicted"/>
<keyword evidence="1" id="KW-0812">Transmembrane</keyword>
<feature type="transmembrane region" description="Helical" evidence="1">
    <location>
        <begin position="9"/>
        <end position="28"/>
    </location>
</feature>
<reference evidence="2 3" key="1">
    <citation type="journal article" date="2016" name="Sci. Rep.">
        <title>Metabolic traits of an uncultured archaeal lineage -MSBL1- from brine pools of the Red Sea.</title>
        <authorList>
            <person name="Mwirichia R."/>
            <person name="Alam I."/>
            <person name="Rashid M."/>
            <person name="Vinu M."/>
            <person name="Ba-Alawi W."/>
            <person name="Anthony Kamau A."/>
            <person name="Kamanda Ngugi D."/>
            <person name="Goker M."/>
            <person name="Klenk H.P."/>
            <person name="Bajic V."/>
            <person name="Stingl U."/>
        </authorList>
    </citation>
    <scope>NUCLEOTIDE SEQUENCE [LARGE SCALE GENOMIC DNA]</scope>
    <source>
        <strain evidence="2">SCGC-AAA259E17</strain>
    </source>
</reference>
<dbReference type="Proteomes" id="UP000070373">
    <property type="component" value="Unassembled WGS sequence"/>
</dbReference>
<keyword evidence="3" id="KW-1185">Reference proteome</keyword>
<accession>A0A133UD51</accession>
<comment type="caution">
    <text evidence="2">The sequence shown here is derived from an EMBL/GenBank/DDBJ whole genome shotgun (WGS) entry which is preliminary data.</text>
</comment>
<gene>
    <name evidence="2" type="ORF">AKJ64_04005</name>
</gene>
<name>A0A133UD51_9EURY</name>
<evidence type="ECO:0000256" key="1">
    <source>
        <dbReference type="SAM" id="Phobius"/>
    </source>
</evidence>
<feature type="transmembrane region" description="Helical" evidence="1">
    <location>
        <begin position="34"/>
        <end position="52"/>
    </location>
</feature>
<protein>
    <submittedName>
        <fullName evidence="2">Uncharacterized protein</fullName>
    </submittedName>
</protein>
<keyword evidence="1" id="KW-1133">Transmembrane helix</keyword>
<dbReference type="EMBL" id="LHXN01000078">
    <property type="protein sequence ID" value="KXA92105.1"/>
    <property type="molecule type" value="Genomic_DNA"/>
</dbReference>
<dbReference type="AlphaFoldDB" id="A0A133UD51"/>
<evidence type="ECO:0000313" key="2">
    <source>
        <dbReference type="EMBL" id="KXA92105.1"/>
    </source>
</evidence>
<organism evidence="2 3">
    <name type="scientific">candidate division MSBL1 archaeon SCGC-AAA259E17</name>
    <dbReference type="NCBI Taxonomy" id="1698263"/>
    <lineage>
        <taxon>Archaea</taxon>
        <taxon>Methanobacteriati</taxon>
        <taxon>Methanobacteriota</taxon>
        <taxon>candidate division MSBL1</taxon>
    </lineage>
</organism>
<keyword evidence="1" id="KW-0472">Membrane</keyword>